<evidence type="ECO:0000313" key="1">
    <source>
        <dbReference type="EMBL" id="KAA3483582.1"/>
    </source>
</evidence>
<dbReference type="PANTHER" id="PTHR46890">
    <property type="entry name" value="NON-LTR RETROLELEMENT REVERSE TRANSCRIPTASE-LIKE PROTEIN-RELATED"/>
    <property type="match status" value="1"/>
</dbReference>
<protein>
    <submittedName>
        <fullName evidence="1">Reverse transcriptase</fullName>
    </submittedName>
</protein>
<dbReference type="EMBL" id="SMMG02000002">
    <property type="protein sequence ID" value="KAA3483582.1"/>
    <property type="molecule type" value="Genomic_DNA"/>
</dbReference>
<dbReference type="PANTHER" id="PTHR46890:SF48">
    <property type="entry name" value="RNA-DIRECTED DNA POLYMERASE"/>
    <property type="match status" value="1"/>
</dbReference>
<name>A0A5B6WRV5_9ROSI</name>
<sequence>MDELAFVDIKPEKWWFTWVNNRSGGSIIKERLARFLCSVSVIEKFPFMTTSVVRQTKSDHDAIILDMWGRKPKEYPKDPRLCFKFDDCWATDREAKNFISSAWNKGVLSYVEKIDSIRSVLGPWQRDKYGKMKREIRKLEQKIDMFIDSSQRVDSANPLKETRCRPGHLYAKEEKYWAQRSRSQWLREEDRNTQYFHARATSRFKKNNIDKLKYLNGNWVTDNKDICNVAKDYCRSCFDQTECVTKETNEWLIMDYTESEVTQAIKQMDPRKAPLIDGLPGSFFKYNWETVKNDTIRFCLDVLNGNKDIFIHNDTIIILIPKIWDPCDITNFCPISLCRFIYKIISKVLANRLKVALLSFISEN</sequence>
<dbReference type="AlphaFoldDB" id="A0A5B6WRV5"/>
<dbReference type="OrthoDB" id="999675at2759"/>
<comment type="caution">
    <text evidence="1">The sequence shown here is derived from an EMBL/GenBank/DDBJ whole genome shotgun (WGS) entry which is preliminary data.</text>
</comment>
<keyword evidence="1" id="KW-0808">Transferase</keyword>
<reference evidence="2" key="1">
    <citation type="journal article" date="2019" name="Plant Biotechnol. J.">
        <title>Genome sequencing of the Australian wild diploid species Gossypium australe highlights disease resistance and delayed gland morphogenesis.</title>
        <authorList>
            <person name="Cai Y."/>
            <person name="Cai X."/>
            <person name="Wang Q."/>
            <person name="Wang P."/>
            <person name="Zhang Y."/>
            <person name="Cai C."/>
            <person name="Xu Y."/>
            <person name="Wang K."/>
            <person name="Zhou Z."/>
            <person name="Wang C."/>
            <person name="Geng S."/>
            <person name="Li B."/>
            <person name="Dong Q."/>
            <person name="Hou Y."/>
            <person name="Wang H."/>
            <person name="Ai P."/>
            <person name="Liu Z."/>
            <person name="Yi F."/>
            <person name="Sun M."/>
            <person name="An G."/>
            <person name="Cheng J."/>
            <person name="Zhang Y."/>
            <person name="Shi Q."/>
            <person name="Xie Y."/>
            <person name="Shi X."/>
            <person name="Chang Y."/>
            <person name="Huang F."/>
            <person name="Chen Y."/>
            <person name="Hong S."/>
            <person name="Mi L."/>
            <person name="Sun Q."/>
            <person name="Zhang L."/>
            <person name="Zhou B."/>
            <person name="Peng R."/>
            <person name="Zhang X."/>
            <person name="Liu F."/>
        </authorList>
    </citation>
    <scope>NUCLEOTIDE SEQUENCE [LARGE SCALE GENOMIC DNA]</scope>
    <source>
        <strain evidence="2">cv. PA1801</strain>
    </source>
</reference>
<proteinExistence type="predicted"/>
<keyword evidence="1" id="KW-0548">Nucleotidyltransferase</keyword>
<organism evidence="1 2">
    <name type="scientific">Gossypium australe</name>
    <dbReference type="NCBI Taxonomy" id="47621"/>
    <lineage>
        <taxon>Eukaryota</taxon>
        <taxon>Viridiplantae</taxon>
        <taxon>Streptophyta</taxon>
        <taxon>Embryophyta</taxon>
        <taxon>Tracheophyta</taxon>
        <taxon>Spermatophyta</taxon>
        <taxon>Magnoliopsida</taxon>
        <taxon>eudicotyledons</taxon>
        <taxon>Gunneridae</taxon>
        <taxon>Pentapetalae</taxon>
        <taxon>rosids</taxon>
        <taxon>malvids</taxon>
        <taxon>Malvales</taxon>
        <taxon>Malvaceae</taxon>
        <taxon>Malvoideae</taxon>
        <taxon>Gossypium</taxon>
    </lineage>
</organism>
<accession>A0A5B6WRV5</accession>
<keyword evidence="2" id="KW-1185">Reference proteome</keyword>
<dbReference type="GO" id="GO:0003964">
    <property type="term" value="F:RNA-directed DNA polymerase activity"/>
    <property type="evidence" value="ECO:0007669"/>
    <property type="project" value="UniProtKB-KW"/>
</dbReference>
<evidence type="ECO:0000313" key="2">
    <source>
        <dbReference type="Proteomes" id="UP000325315"/>
    </source>
</evidence>
<dbReference type="Proteomes" id="UP000325315">
    <property type="component" value="Unassembled WGS sequence"/>
</dbReference>
<gene>
    <name evidence="1" type="ORF">EPI10_005741</name>
</gene>
<keyword evidence="1" id="KW-0695">RNA-directed DNA polymerase</keyword>
<dbReference type="InterPro" id="IPR052343">
    <property type="entry name" value="Retrotransposon-Effector_Assoc"/>
</dbReference>